<organism evidence="1 2">
    <name type="scientific">Cytobacillus oceanisediminis 2691</name>
    <dbReference type="NCBI Taxonomy" id="1196031"/>
    <lineage>
        <taxon>Bacteria</taxon>
        <taxon>Bacillati</taxon>
        <taxon>Bacillota</taxon>
        <taxon>Bacilli</taxon>
        <taxon>Bacillales</taxon>
        <taxon>Bacillaceae</taxon>
        <taxon>Cytobacillus</taxon>
    </lineage>
</organism>
<name>A0A161JGC5_9BACI</name>
<keyword evidence="1" id="KW-0614">Plasmid</keyword>
<dbReference type="Proteomes" id="UP000077856">
    <property type="component" value="Plasmid pBO1"/>
</dbReference>
<proteinExistence type="predicted"/>
<evidence type="ECO:0000313" key="2">
    <source>
        <dbReference type="Proteomes" id="UP000077856"/>
    </source>
</evidence>
<evidence type="ECO:0000313" key="1">
    <source>
        <dbReference type="EMBL" id="AND43145.1"/>
    </source>
</evidence>
<gene>
    <name evidence="1" type="ORF">A361_28695</name>
</gene>
<geneLocation type="plasmid" evidence="2">
    <name>pbo1</name>
</geneLocation>
<protein>
    <submittedName>
        <fullName evidence="1">Uncharacterized protein</fullName>
    </submittedName>
</protein>
<accession>A0A161JGC5</accession>
<dbReference type="AlphaFoldDB" id="A0A161JGC5"/>
<sequence length="150" mass="17914">MGKNLVFHIPTYTKINSTFPKPRNDNYDYWVPLINYYLPKSDTIEIHCWNEEIEIIREIKCLNINMLEMQDEKITIFKAKKICTLSDYLLNKNLDQNDNFKWFTVNLIYDGVTVFHLGHWGTEFFVPNAKERDILLIKNVIPPESNLHKY</sequence>
<dbReference type="KEGG" id="bon:A361_28695"/>
<reference evidence="1 2" key="1">
    <citation type="submission" date="2016-04" db="EMBL/GenBank/DDBJ databases">
        <title>Complete genome sequence of Bacillus oceanisediminis strain 2691.</title>
        <authorList>
            <person name="Jeong H."/>
            <person name="Kim H.J."/>
            <person name="Lee D.-W."/>
        </authorList>
    </citation>
    <scope>NUCLEOTIDE SEQUENCE [LARGE SCALE GENOMIC DNA]</scope>
    <source>
        <strain evidence="1 2">2691</strain>
        <plasmid evidence="2">pbo1</plasmid>
    </source>
</reference>
<dbReference type="RefSeq" id="WP_019379606.1">
    <property type="nucleotide sequence ID" value="NZ_CP015507.1"/>
</dbReference>
<dbReference type="EMBL" id="CP015507">
    <property type="protein sequence ID" value="AND43145.1"/>
    <property type="molecule type" value="Genomic_DNA"/>
</dbReference>